<sequence length="270" mass="29703">MTIRTSTADAPDTLRPWLAALHTSSARLAHTVSALSEEELQRPSKAGAWSIAQVLSHLGSAAEICTALIQRGIAGDERKPMREELEPVWNRWNALSPLAQREAWHAADARHLQLLDSHEAPQKQPVRVPYFAGLLEMPVYAGYRLSEQSVHAWDIEAALNPQATVPAPETRLLWQRLDLVATRFRDADTLTRLAPAQLALTLTEPATGMMLDLGAELHLYPCEPAEPAGVLSGTAEAVLRLVYGRHQSTDNIQVTGTITLDDLQFLFPGF</sequence>
<dbReference type="RefSeq" id="WP_107022413.1">
    <property type="nucleotide sequence ID" value="NZ_KZ679068.1"/>
</dbReference>
<comment type="caution">
    <text evidence="2">The sequence shown here is derived from an EMBL/GenBank/DDBJ whole genome shotgun (WGS) entry which is preliminary data.</text>
</comment>
<dbReference type="InterPro" id="IPR034660">
    <property type="entry name" value="DinB/YfiT-like"/>
</dbReference>
<dbReference type="OrthoDB" id="3213691at2"/>
<dbReference type="InterPro" id="IPR017517">
    <property type="entry name" value="Maleyloyr_isom"/>
</dbReference>
<reference evidence="2 3" key="1">
    <citation type="submission" date="2018-03" db="EMBL/GenBank/DDBJ databases">
        <title>Streptomyces dioscori sp. nov., a novel endophytic actinobacterium isolated from bulbil of Dioscorea bulbifera L.</title>
        <authorList>
            <person name="Zhikuan W."/>
        </authorList>
    </citation>
    <scope>NUCLEOTIDE SEQUENCE [LARGE SCALE GENOMIC DNA]</scope>
    <source>
        <strain evidence="2 3">A217</strain>
    </source>
</reference>
<dbReference type="Proteomes" id="UP000240429">
    <property type="component" value="Unassembled WGS sequence"/>
</dbReference>
<dbReference type="SUPFAM" id="SSF109854">
    <property type="entry name" value="DinB/YfiT-like putative metalloenzymes"/>
    <property type="match status" value="1"/>
</dbReference>
<dbReference type="Pfam" id="PF11716">
    <property type="entry name" value="MDMPI_N"/>
    <property type="match status" value="1"/>
</dbReference>
<proteinExistence type="predicted"/>
<dbReference type="NCBIfam" id="TIGR03083">
    <property type="entry name" value="maleylpyruvate isomerase family mycothiol-dependent enzyme"/>
    <property type="match status" value="1"/>
</dbReference>
<name>A0A2P8PTF2_9ACTN</name>
<feature type="domain" description="Mycothiol-dependent maleylpyruvate isomerase metal-binding" evidence="1">
    <location>
        <begin position="22"/>
        <end position="156"/>
    </location>
</feature>
<evidence type="ECO:0000313" key="2">
    <source>
        <dbReference type="EMBL" id="PSM37269.1"/>
    </source>
</evidence>
<evidence type="ECO:0000259" key="1">
    <source>
        <dbReference type="Pfam" id="PF11716"/>
    </source>
</evidence>
<keyword evidence="3" id="KW-1185">Reference proteome</keyword>
<evidence type="ECO:0000313" key="3">
    <source>
        <dbReference type="Proteomes" id="UP000240429"/>
    </source>
</evidence>
<dbReference type="GO" id="GO:0046872">
    <property type="term" value="F:metal ion binding"/>
    <property type="evidence" value="ECO:0007669"/>
    <property type="project" value="InterPro"/>
</dbReference>
<accession>A0A2P8PTF2</accession>
<dbReference type="AlphaFoldDB" id="A0A2P8PTF2"/>
<dbReference type="Gene3D" id="1.20.120.450">
    <property type="entry name" value="dinb family like domain"/>
    <property type="match status" value="1"/>
</dbReference>
<organism evidence="2 3">
    <name type="scientific">Streptomyces dioscori</name>
    <dbReference type="NCBI Taxonomy" id="2109333"/>
    <lineage>
        <taxon>Bacteria</taxon>
        <taxon>Bacillati</taxon>
        <taxon>Actinomycetota</taxon>
        <taxon>Actinomycetes</taxon>
        <taxon>Kitasatosporales</taxon>
        <taxon>Streptomycetaceae</taxon>
        <taxon>Streptomyces</taxon>
        <taxon>Streptomyces aurantiacus group</taxon>
    </lineage>
</organism>
<protein>
    <recommendedName>
        <fullName evidence="1">Mycothiol-dependent maleylpyruvate isomerase metal-binding domain-containing protein</fullName>
    </recommendedName>
</protein>
<dbReference type="EMBL" id="PYBJ01000044">
    <property type="protein sequence ID" value="PSM37269.1"/>
    <property type="molecule type" value="Genomic_DNA"/>
</dbReference>
<gene>
    <name evidence="2" type="ORF">C6Y14_43165</name>
</gene>
<dbReference type="InterPro" id="IPR024344">
    <property type="entry name" value="MDMPI_metal-binding"/>
</dbReference>